<dbReference type="InterPro" id="IPR047137">
    <property type="entry name" value="ORF3"/>
</dbReference>
<dbReference type="InterPro" id="IPR019587">
    <property type="entry name" value="Polyketide_cyclase/dehydratase"/>
</dbReference>
<dbReference type="EMBL" id="QYUQ01000002">
    <property type="protein sequence ID" value="RJG00737.1"/>
    <property type="molecule type" value="Genomic_DNA"/>
</dbReference>
<dbReference type="Gene3D" id="3.30.1340.30">
    <property type="match status" value="1"/>
</dbReference>
<keyword evidence="3" id="KW-1185">Reference proteome</keyword>
<dbReference type="PANTHER" id="PTHR33824:SF7">
    <property type="entry name" value="POLYKETIDE CYCLASE_DEHYDRASE AND LIPID TRANSPORT SUPERFAMILY PROTEIN"/>
    <property type="match status" value="1"/>
</dbReference>
<gene>
    <name evidence="2" type="ORF">D3878_03350</name>
</gene>
<organism evidence="2 3">
    <name type="scientific">Noviherbaspirillum sedimenti</name>
    <dbReference type="NCBI Taxonomy" id="2320865"/>
    <lineage>
        <taxon>Bacteria</taxon>
        <taxon>Pseudomonadati</taxon>
        <taxon>Pseudomonadota</taxon>
        <taxon>Betaproteobacteria</taxon>
        <taxon>Burkholderiales</taxon>
        <taxon>Oxalobacteraceae</taxon>
        <taxon>Noviherbaspirillum</taxon>
    </lineage>
</organism>
<evidence type="ECO:0000313" key="3">
    <source>
        <dbReference type="Proteomes" id="UP000266327"/>
    </source>
</evidence>
<name>A0A3A3FX59_9BURK</name>
<dbReference type="SUPFAM" id="SSF55961">
    <property type="entry name" value="Bet v1-like"/>
    <property type="match status" value="1"/>
</dbReference>
<dbReference type="Proteomes" id="UP000266327">
    <property type="component" value="Unassembled WGS sequence"/>
</dbReference>
<dbReference type="InterPro" id="IPR007055">
    <property type="entry name" value="BON_dom"/>
</dbReference>
<dbReference type="PANTHER" id="PTHR33824">
    <property type="entry name" value="POLYKETIDE CYCLASE/DEHYDRASE AND LIPID TRANSPORT SUPERFAMILY PROTEIN"/>
    <property type="match status" value="1"/>
</dbReference>
<evidence type="ECO:0000259" key="1">
    <source>
        <dbReference type="PROSITE" id="PS50914"/>
    </source>
</evidence>
<dbReference type="Pfam" id="PF04972">
    <property type="entry name" value="BON"/>
    <property type="match status" value="1"/>
</dbReference>
<feature type="domain" description="BON" evidence="1">
    <location>
        <begin position="94"/>
        <end position="160"/>
    </location>
</feature>
<dbReference type="Gene3D" id="3.30.530.20">
    <property type="match status" value="1"/>
</dbReference>
<sequence length="393" mass="43008">MRPIDRKEQAVEHDQTPGKGWEKWLAGAALGAALMYFSDPRHGRRRRALLRDKLYSMGVSASHARAATSRDLGNRLDGVRSKLRRTLSGRQIVDEPVLTARLRAQLGRLVSHPHAISVTADGGHLTLSGAILADERQSLLARARRIPGVTSVEDRLTVYATAVGVPALQGRRRSAGQSAWQPALQALAGAGGALGAFGLTRRSPAGMVLAGAGMALLGRAIERLRQSHRLQPDEAAAIHLEQSIEVHATPEAVFDAWNDFENFPHFFSKLLAVQDLGDGRAHWIAQETPTTRLEWNTVWSKRERPRMLAWHSEHDAAFGHDGRVEFEPTRQGTRVTLRLSLRSPSGAADALAGADPARELDEDLIRMKSFIESGVVPHHMASSPQPQDGQLLH</sequence>
<comment type="caution">
    <text evidence="2">The sequence shown here is derived from an EMBL/GenBank/DDBJ whole genome shotgun (WGS) entry which is preliminary data.</text>
</comment>
<protein>
    <submittedName>
        <fullName evidence="2">BON domain-containing protein</fullName>
    </submittedName>
</protein>
<reference evidence="3" key="1">
    <citation type="submission" date="2018-09" db="EMBL/GenBank/DDBJ databases">
        <authorList>
            <person name="Zhu H."/>
        </authorList>
    </citation>
    <scope>NUCLEOTIDE SEQUENCE [LARGE SCALE GENOMIC DNA]</scope>
    <source>
        <strain evidence="3">K1S02-23</strain>
    </source>
</reference>
<accession>A0A3A3FX59</accession>
<dbReference type="AlphaFoldDB" id="A0A3A3FX59"/>
<dbReference type="Pfam" id="PF10604">
    <property type="entry name" value="Polyketide_cyc2"/>
    <property type="match status" value="1"/>
</dbReference>
<proteinExistence type="predicted"/>
<dbReference type="PROSITE" id="PS50914">
    <property type="entry name" value="BON"/>
    <property type="match status" value="1"/>
</dbReference>
<evidence type="ECO:0000313" key="2">
    <source>
        <dbReference type="EMBL" id="RJG00737.1"/>
    </source>
</evidence>
<dbReference type="InterPro" id="IPR023393">
    <property type="entry name" value="START-like_dom_sf"/>
</dbReference>